<evidence type="ECO:0000313" key="2">
    <source>
        <dbReference type="EMBL" id="GIX86517.1"/>
    </source>
</evidence>
<dbReference type="Proteomes" id="UP001054945">
    <property type="component" value="Unassembled WGS sequence"/>
</dbReference>
<feature type="compositionally biased region" description="Polar residues" evidence="1">
    <location>
        <begin position="315"/>
        <end position="324"/>
    </location>
</feature>
<evidence type="ECO:0000313" key="3">
    <source>
        <dbReference type="Proteomes" id="UP001054945"/>
    </source>
</evidence>
<feature type="compositionally biased region" description="Basic and acidic residues" evidence="1">
    <location>
        <begin position="512"/>
        <end position="562"/>
    </location>
</feature>
<dbReference type="AlphaFoldDB" id="A0AAV4NTS7"/>
<feature type="compositionally biased region" description="Low complexity" evidence="1">
    <location>
        <begin position="191"/>
        <end position="213"/>
    </location>
</feature>
<evidence type="ECO:0000256" key="1">
    <source>
        <dbReference type="SAM" id="MobiDB-lite"/>
    </source>
</evidence>
<feature type="compositionally biased region" description="Low complexity" evidence="1">
    <location>
        <begin position="27"/>
        <end position="36"/>
    </location>
</feature>
<accession>A0AAV4NTS7</accession>
<protein>
    <submittedName>
        <fullName evidence="2">Uncharacterized protein</fullName>
    </submittedName>
</protein>
<organism evidence="2 3">
    <name type="scientific">Caerostris extrusa</name>
    <name type="common">Bark spider</name>
    <name type="synonym">Caerostris bankana</name>
    <dbReference type="NCBI Taxonomy" id="172846"/>
    <lineage>
        <taxon>Eukaryota</taxon>
        <taxon>Metazoa</taxon>
        <taxon>Ecdysozoa</taxon>
        <taxon>Arthropoda</taxon>
        <taxon>Chelicerata</taxon>
        <taxon>Arachnida</taxon>
        <taxon>Araneae</taxon>
        <taxon>Araneomorphae</taxon>
        <taxon>Entelegynae</taxon>
        <taxon>Araneoidea</taxon>
        <taxon>Araneidae</taxon>
        <taxon>Caerostris</taxon>
    </lineage>
</organism>
<feature type="compositionally biased region" description="Low complexity" evidence="1">
    <location>
        <begin position="305"/>
        <end position="314"/>
    </location>
</feature>
<sequence length="790" mass="87599">MADSSDASEDSEHYSSSCMFDSNDTNSFTESSFESSEPLKKDVSPNPSAYAPPLESYVVSIKNSNPLTQTATVPLRALEELLAIQKSFLALISPTSKSHASTSKGQLLGTTGNRNAIPIRFDKISPLFSKRPVHNSSSESDSNERKSFSSGKKKQNLLDELNACSSKAESSSSVERSNIGGWQRNETENQSTVISSVPSTSKSKNSASGQSVSFSKGRKAQLSDAKETGASVSKNPQLAGSCSSHMCKCESCTIYGNLMSSRNSITAADVRESMSNLSAPETSLPTQTHQHVSRTNPNAVRLVRSSTSTTSPPTQVSIQQSLPTEGNWKEDGNRMSVATWLNRRNSTEPNSNAQMPVVLEILTQPEILFRPLQTRQSAPRTPLAVEYFQGNRELHSGLSGRLPIQSLLNSELELPSPNQEVSVSSFYPGSKEDTIPTCEYAMHEDFSGSEQGLFSKAFLKSNKESLSESRDESVSKESLSESRNESVSKESLSESTDESVSKESLSESTDESVSKESLWESRDESVSKESLWESRDELVSKESSNENRGELVSEEHLSRESSEGQSLLEKSFQSRITPERKIENITSTIESSQHLLEMQTILRKILTEHLLKSNDTQWLEIIQPVSNHGEQPSLIERTIHDFVKYLETSPSSRPLSSHQCKATNDVIDELLTVVVSLTAETLAKSVMLQRQQSLDGVDHQVMSFYCSFKKLCRQFEQLWKQKIFNLDNTEKECRTCLVSIMSTLSNYLNLLKHAFWHLLCHLYKNVGSTAKKEIEAGMSEDEKDILKTED</sequence>
<name>A0AAV4NTS7_CAEEX</name>
<keyword evidence="3" id="KW-1185">Reference proteome</keyword>
<feature type="region of interest" description="Disordered" evidence="1">
    <location>
        <begin position="1"/>
        <end position="48"/>
    </location>
</feature>
<feature type="compositionally biased region" description="Basic and acidic residues" evidence="1">
    <location>
        <begin position="465"/>
        <end position="492"/>
    </location>
</feature>
<dbReference type="EMBL" id="BPLR01003597">
    <property type="protein sequence ID" value="GIX86517.1"/>
    <property type="molecule type" value="Genomic_DNA"/>
</dbReference>
<feature type="region of interest" description="Disordered" evidence="1">
    <location>
        <begin position="465"/>
        <end position="572"/>
    </location>
</feature>
<proteinExistence type="predicted"/>
<feature type="compositionally biased region" description="Low complexity" evidence="1">
    <location>
        <begin position="168"/>
        <end position="177"/>
    </location>
</feature>
<feature type="region of interest" description="Disordered" evidence="1">
    <location>
        <begin position="128"/>
        <end position="153"/>
    </location>
</feature>
<comment type="caution">
    <text evidence="2">The sequence shown here is derived from an EMBL/GenBank/DDBJ whole genome shotgun (WGS) entry which is preliminary data.</text>
</comment>
<feature type="compositionally biased region" description="Polar residues" evidence="1">
    <location>
        <begin position="230"/>
        <end position="243"/>
    </location>
</feature>
<gene>
    <name evidence="2" type="ORF">CEXT_227971</name>
</gene>
<reference evidence="2 3" key="1">
    <citation type="submission" date="2021-06" db="EMBL/GenBank/DDBJ databases">
        <title>Caerostris extrusa draft genome.</title>
        <authorList>
            <person name="Kono N."/>
            <person name="Arakawa K."/>
        </authorList>
    </citation>
    <scope>NUCLEOTIDE SEQUENCE [LARGE SCALE GENOMIC DNA]</scope>
</reference>
<feature type="region of interest" description="Disordered" evidence="1">
    <location>
        <begin position="168"/>
        <end position="243"/>
    </location>
</feature>
<feature type="region of interest" description="Disordered" evidence="1">
    <location>
        <begin position="304"/>
        <end position="331"/>
    </location>
</feature>